<evidence type="ECO:0000256" key="3">
    <source>
        <dbReference type="ARBA" id="ARBA00022679"/>
    </source>
</evidence>
<dbReference type="Gene3D" id="2.70.160.11">
    <property type="entry name" value="Hnrnp arginine n-methyltransferase1"/>
    <property type="match status" value="1"/>
</dbReference>
<accession>A0A9P0E8N2</accession>
<dbReference type="AlphaFoldDB" id="A0A9P0E8N2"/>
<reference evidence="7" key="1">
    <citation type="submission" date="2022-01" db="EMBL/GenBank/DDBJ databases">
        <authorList>
            <person name="King R."/>
        </authorList>
    </citation>
    <scope>NUCLEOTIDE SEQUENCE</scope>
</reference>
<dbReference type="EC" id="2.1.1.319" evidence="1"/>
<dbReference type="Pfam" id="PF22528">
    <property type="entry name" value="PRMT_C"/>
    <property type="match status" value="1"/>
</dbReference>
<dbReference type="Proteomes" id="UP001152798">
    <property type="component" value="Chromosome 2"/>
</dbReference>
<dbReference type="PANTHER" id="PTHR11006">
    <property type="entry name" value="PROTEIN ARGININE N-METHYLTRANSFERASE"/>
    <property type="match status" value="1"/>
</dbReference>
<keyword evidence="2" id="KW-0489">Methyltransferase</keyword>
<dbReference type="Gene3D" id="3.40.50.150">
    <property type="entry name" value="Vaccinia Virus protein VP39"/>
    <property type="match status" value="1"/>
</dbReference>
<proteinExistence type="predicted"/>
<evidence type="ECO:0000259" key="6">
    <source>
        <dbReference type="Pfam" id="PF22528"/>
    </source>
</evidence>
<sequence>MISEYFSAYEDLNIHKLMLTDTVRVKSYKDAILSNKELFKDSIVLDVGAGCGILSIFAAQAGAKRVYAVEAAGSLTPMIKKVVEDNNYTKVVQVIVGEMESVIIPEKVDIIISEWMGFFLLHEGMLDSVLFAKKYLKPNGIMFPEECSIFVSICELPHYFDEWNDLHGVKMDEFGKAIRLIAQGKPEIGYVSKDYLLSDPLEIFRFKPLESDQSKFRKITAKHVVSAKRPGKFQGVCIWFDVKFPIPTGNVVLSTSPYGPETHWKQTIVVLPHEILLEDHEPVAFELTFFRMQRRNYQITFELHETDGIEHPTPCDCHLARCRVIKAFLAERPDDPA</sequence>
<evidence type="ECO:0000313" key="7">
    <source>
        <dbReference type="EMBL" id="CAH1393656.1"/>
    </source>
</evidence>
<dbReference type="InterPro" id="IPR029063">
    <property type="entry name" value="SAM-dependent_MTases_sf"/>
</dbReference>
<dbReference type="CDD" id="cd02440">
    <property type="entry name" value="AdoMet_MTases"/>
    <property type="match status" value="1"/>
</dbReference>
<dbReference type="InterPro" id="IPR055135">
    <property type="entry name" value="PRMT_dom"/>
</dbReference>
<dbReference type="InterPro" id="IPR025799">
    <property type="entry name" value="Arg_MeTrfase"/>
</dbReference>
<evidence type="ECO:0000256" key="2">
    <source>
        <dbReference type="ARBA" id="ARBA00022603"/>
    </source>
</evidence>
<dbReference type="SUPFAM" id="SSF53335">
    <property type="entry name" value="S-adenosyl-L-methionine-dependent methyltransferases"/>
    <property type="match status" value="1"/>
</dbReference>
<feature type="domain" description="Protein arginine N-methyltransferase" evidence="6">
    <location>
        <begin position="147"/>
        <end position="303"/>
    </location>
</feature>
<name>A0A9P0E8N2_NEZVI</name>
<evidence type="ECO:0000313" key="8">
    <source>
        <dbReference type="Proteomes" id="UP001152798"/>
    </source>
</evidence>
<dbReference type="OrthoDB" id="7848332at2759"/>
<dbReference type="GO" id="GO:0035242">
    <property type="term" value="F:protein-arginine omega-N asymmetric methyltransferase activity"/>
    <property type="evidence" value="ECO:0007669"/>
    <property type="project" value="UniProtKB-EC"/>
</dbReference>
<evidence type="ECO:0000256" key="4">
    <source>
        <dbReference type="ARBA" id="ARBA00022691"/>
    </source>
</evidence>
<comment type="catalytic activity">
    <reaction evidence="5">
        <text>L-arginyl-[protein] + S-adenosyl-L-methionine = N(omega)-methyl-L-arginyl-[protein] + S-adenosyl-L-homocysteine + H(+)</text>
        <dbReference type="Rhea" id="RHEA:48100"/>
        <dbReference type="Rhea" id="RHEA-COMP:10532"/>
        <dbReference type="Rhea" id="RHEA-COMP:11990"/>
        <dbReference type="ChEBI" id="CHEBI:15378"/>
        <dbReference type="ChEBI" id="CHEBI:29965"/>
        <dbReference type="ChEBI" id="CHEBI:57856"/>
        <dbReference type="ChEBI" id="CHEBI:59789"/>
        <dbReference type="ChEBI" id="CHEBI:65280"/>
    </reaction>
    <physiologicalReaction direction="left-to-right" evidence="5">
        <dbReference type="Rhea" id="RHEA:48101"/>
    </physiologicalReaction>
</comment>
<dbReference type="GO" id="GO:0042054">
    <property type="term" value="F:histone methyltransferase activity"/>
    <property type="evidence" value="ECO:0007669"/>
    <property type="project" value="TreeGrafter"/>
</dbReference>
<keyword evidence="8" id="KW-1185">Reference proteome</keyword>
<dbReference type="GO" id="GO:0035241">
    <property type="term" value="F:protein-arginine omega-N monomethyltransferase activity"/>
    <property type="evidence" value="ECO:0007669"/>
    <property type="project" value="TreeGrafter"/>
</dbReference>
<keyword evidence="4" id="KW-0949">S-adenosyl-L-methionine</keyword>
<protein>
    <recommendedName>
        <fullName evidence="1">type I protein arginine methyltransferase</fullName>
        <ecNumber evidence="1">2.1.1.319</ecNumber>
    </recommendedName>
</protein>
<evidence type="ECO:0000256" key="1">
    <source>
        <dbReference type="ARBA" id="ARBA00011925"/>
    </source>
</evidence>
<dbReference type="PANTHER" id="PTHR11006:SF122">
    <property type="entry name" value="ARGININE METHYLTRANSFERASE 8"/>
    <property type="match status" value="1"/>
</dbReference>
<gene>
    <name evidence="7" type="ORF">NEZAVI_LOCUS4285</name>
</gene>
<keyword evidence="3" id="KW-0808">Transferase</keyword>
<dbReference type="FunFam" id="3.40.50.150:FF:000003">
    <property type="entry name" value="Blast:Protein arginine N-methyltransferase 1"/>
    <property type="match status" value="1"/>
</dbReference>
<organism evidence="7 8">
    <name type="scientific">Nezara viridula</name>
    <name type="common">Southern green stink bug</name>
    <name type="synonym">Cimex viridulus</name>
    <dbReference type="NCBI Taxonomy" id="85310"/>
    <lineage>
        <taxon>Eukaryota</taxon>
        <taxon>Metazoa</taxon>
        <taxon>Ecdysozoa</taxon>
        <taxon>Arthropoda</taxon>
        <taxon>Hexapoda</taxon>
        <taxon>Insecta</taxon>
        <taxon>Pterygota</taxon>
        <taxon>Neoptera</taxon>
        <taxon>Paraneoptera</taxon>
        <taxon>Hemiptera</taxon>
        <taxon>Heteroptera</taxon>
        <taxon>Panheteroptera</taxon>
        <taxon>Pentatomomorpha</taxon>
        <taxon>Pentatomoidea</taxon>
        <taxon>Pentatomidae</taxon>
        <taxon>Pentatominae</taxon>
        <taxon>Nezara</taxon>
    </lineage>
</organism>
<dbReference type="GO" id="GO:0005634">
    <property type="term" value="C:nucleus"/>
    <property type="evidence" value="ECO:0007669"/>
    <property type="project" value="TreeGrafter"/>
</dbReference>
<dbReference type="EMBL" id="OV725078">
    <property type="protein sequence ID" value="CAH1393656.1"/>
    <property type="molecule type" value="Genomic_DNA"/>
</dbReference>
<dbReference type="GO" id="GO:0032259">
    <property type="term" value="P:methylation"/>
    <property type="evidence" value="ECO:0007669"/>
    <property type="project" value="UniProtKB-KW"/>
</dbReference>
<evidence type="ECO:0000256" key="5">
    <source>
        <dbReference type="ARBA" id="ARBA00049303"/>
    </source>
</evidence>
<dbReference type="Pfam" id="PF06325">
    <property type="entry name" value="PrmA"/>
    <property type="match status" value="1"/>
</dbReference>